<dbReference type="AlphaFoldDB" id="A0A813RE64"/>
<feature type="domain" description="Ubinuclein middle" evidence="4">
    <location>
        <begin position="630"/>
        <end position="843"/>
    </location>
</feature>
<evidence type="ECO:0000259" key="4">
    <source>
        <dbReference type="Pfam" id="PF14075"/>
    </source>
</evidence>
<feature type="region of interest" description="Disordered" evidence="2">
    <location>
        <begin position="212"/>
        <end position="299"/>
    </location>
</feature>
<dbReference type="OrthoDB" id="68076at2759"/>
<name>A0A813RE64_9BILA</name>
<dbReference type="Pfam" id="PF08729">
    <property type="entry name" value="HUN"/>
    <property type="match status" value="1"/>
</dbReference>
<keyword evidence="1" id="KW-0597">Phosphoprotein</keyword>
<proteinExistence type="predicted"/>
<protein>
    <submittedName>
        <fullName evidence="5">Uncharacterized protein</fullName>
    </submittedName>
</protein>
<accession>A0A813RE64</accession>
<feature type="domain" description="Hpc2-related" evidence="3">
    <location>
        <begin position="158"/>
        <end position="203"/>
    </location>
</feature>
<sequence>MDNLNLPIDTNKKKNQIEMPSIRFELRLEKPSSDKFSEFNFNKLCLKTFKTMKKLNKKNKTEQQDVCEGPKMTTINSNDLNIIDGEFQIEKKRVAELLATFRNKVILSKEMDREEGGESNELVDDEYTNESEFSVKNSKKSKKKASKGFNGLDLNKFRYADFSHLGKGYDESDSFIDNSDAKDVHIPKNLVPKRGGFYINRERLKLATIDEVKKSKKSKKEADSDQSGDDSDQESEEFSETEDSDFEDSEDESEDSEDDDEEEADDESSDDDEDEESEKTDKITKTIPEIDLASSNSESCKASLVQNIKKPKKIINDDDEHEEKKEEMIQDENNEMTKNKENKLILPVIDPMSINSKKRKNDSQTNDISLNMDKVQAKITNSTGDLEDIEANIFKKKKLEPIQDLPKPTLNTQILNEKNRLLNQSNTDNKPIKCHDDSNDYIDVEEDHMNQTNKSLLTDTSMTNNNGLNRSNLNQSLTNQNPHLLPENIPNDFKNMINKFTDMYTLKINTISEPLTLELRTILSNIYTESKRLKYQSQIFNYLAFKTGRNKDNLFRICRRILNKEISSSQPVNTLSTSISDKIITPTQISTKPHNFATPTLPSTPQTPKVEIENLTKIKQSPPVSPQFSDLGEELKTKLLNLKKEYLTYKQRQEVAKFLETPQIHNLIYAVDVFSRNSNNSRNPVRLRDFCISYLAESFELNKDVFLRKYNTICSQIRMRNLENNLKNKMNELKKEIDAEMPRNLEKYSRLLDEFNKNKFNEPNEELRKKMNPPRKKFELTEKIRELILSIIQIKMGLFRSSLTSPSPQNSVQNDASIKLNYIDNFFESELIFLWPKNWMQKNVLLNFYQIKYCQQIQQQRTSQNSQVKSTNTPVTTTPITINKQPNPVINISSKNGKSVKIEPQTSGQINQNFVQSPQIVLNRINSSSTPKSAIQNSQLSQLNQSKSNVYDTVVSQHKKKPVNTNTNVNTSLNTSHKVEDLYPSQTQKTNKSPHNLFQISSLINNATNSSDLNKLQQQLNFMLPNLVQGSNSLPNLTQAFSNSNTK</sequence>
<evidence type="ECO:0000259" key="3">
    <source>
        <dbReference type="Pfam" id="PF08729"/>
    </source>
</evidence>
<keyword evidence="6" id="KW-1185">Reference proteome</keyword>
<evidence type="ECO:0000256" key="1">
    <source>
        <dbReference type="ARBA" id="ARBA00022553"/>
    </source>
</evidence>
<dbReference type="InterPro" id="IPR026947">
    <property type="entry name" value="UBN_middle_dom"/>
</dbReference>
<feature type="compositionally biased region" description="Acidic residues" evidence="2">
    <location>
        <begin position="224"/>
        <end position="278"/>
    </location>
</feature>
<evidence type="ECO:0000313" key="6">
    <source>
        <dbReference type="Proteomes" id="UP000663879"/>
    </source>
</evidence>
<dbReference type="InterPro" id="IPR014840">
    <property type="entry name" value="HRD"/>
</dbReference>
<evidence type="ECO:0000256" key="2">
    <source>
        <dbReference type="SAM" id="MobiDB-lite"/>
    </source>
</evidence>
<dbReference type="Pfam" id="PF14075">
    <property type="entry name" value="UBN_AB"/>
    <property type="match status" value="1"/>
</dbReference>
<gene>
    <name evidence="5" type="ORF">OXX778_LOCUS5397</name>
</gene>
<dbReference type="Proteomes" id="UP000663879">
    <property type="component" value="Unassembled WGS sequence"/>
</dbReference>
<evidence type="ECO:0000313" key="5">
    <source>
        <dbReference type="EMBL" id="CAF0779802.1"/>
    </source>
</evidence>
<reference evidence="5" key="1">
    <citation type="submission" date="2021-02" db="EMBL/GenBank/DDBJ databases">
        <authorList>
            <person name="Nowell W R."/>
        </authorList>
    </citation>
    <scope>NUCLEOTIDE SEQUENCE</scope>
    <source>
        <strain evidence="5">Ploen Becks lab</strain>
    </source>
</reference>
<organism evidence="5 6">
    <name type="scientific">Brachionus calyciflorus</name>
    <dbReference type="NCBI Taxonomy" id="104777"/>
    <lineage>
        <taxon>Eukaryota</taxon>
        <taxon>Metazoa</taxon>
        <taxon>Spiralia</taxon>
        <taxon>Gnathifera</taxon>
        <taxon>Rotifera</taxon>
        <taxon>Eurotatoria</taxon>
        <taxon>Monogononta</taxon>
        <taxon>Pseudotrocha</taxon>
        <taxon>Ploima</taxon>
        <taxon>Brachionidae</taxon>
        <taxon>Brachionus</taxon>
    </lineage>
</organism>
<feature type="region of interest" description="Disordered" evidence="2">
    <location>
        <begin position="862"/>
        <end position="884"/>
    </location>
</feature>
<comment type="caution">
    <text evidence="5">The sequence shown here is derived from an EMBL/GenBank/DDBJ whole genome shotgun (WGS) entry which is preliminary data.</text>
</comment>
<dbReference type="EMBL" id="CAJNOC010000585">
    <property type="protein sequence ID" value="CAF0779802.1"/>
    <property type="molecule type" value="Genomic_DNA"/>
</dbReference>